<dbReference type="PANTHER" id="PTHR46796:SF12">
    <property type="entry name" value="HTH-TYPE DNA-BINDING TRANSCRIPTIONAL ACTIVATOR EUTR"/>
    <property type="match status" value="1"/>
</dbReference>
<keyword evidence="2" id="KW-0238">DNA-binding</keyword>
<dbReference type="InterPro" id="IPR009057">
    <property type="entry name" value="Homeodomain-like_sf"/>
</dbReference>
<dbReference type="Pfam" id="PF12833">
    <property type="entry name" value="HTH_18"/>
    <property type="match status" value="1"/>
</dbReference>
<evidence type="ECO:0000313" key="5">
    <source>
        <dbReference type="EMBL" id="KAA1189539.1"/>
    </source>
</evidence>
<dbReference type="SUPFAM" id="SSF46689">
    <property type="entry name" value="Homeodomain-like"/>
    <property type="match status" value="1"/>
</dbReference>
<keyword evidence="6" id="KW-1185">Reference proteome</keyword>
<dbReference type="AlphaFoldDB" id="A0A5B0WUJ5"/>
<reference evidence="5 6" key="1">
    <citation type="submission" date="2019-09" db="EMBL/GenBank/DDBJ databases">
        <authorList>
            <person name="Chen X.-Y."/>
        </authorList>
    </citation>
    <scope>NUCLEOTIDE SEQUENCE [LARGE SCALE GENOMIC DNA]</scope>
    <source>
        <strain evidence="5 6">NY5</strain>
    </source>
</reference>
<dbReference type="GO" id="GO:0003700">
    <property type="term" value="F:DNA-binding transcription factor activity"/>
    <property type="evidence" value="ECO:0007669"/>
    <property type="project" value="InterPro"/>
</dbReference>
<dbReference type="PANTHER" id="PTHR46796">
    <property type="entry name" value="HTH-TYPE TRANSCRIPTIONAL ACTIVATOR RHAS-RELATED"/>
    <property type="match status" value="1"/>
</dbReference>
<evidence type="ECO:0000256" key="1">
    <source>
        <dbReference type="ARBA" id="ARBA00023015"/>
    </source>
</evidence>
<evidence type="ECO:0000256" key="3">
    <source>
        <dbReference type="ARBA" id="ARBA00023163"/>
    </source>
</evidence>
<keyword evidence="1" id="KW-0805">Transcription regulation</keyword>
<accession>A0A5B0WUJ5</accession>
<evidence type="ECO:0000256" key="2">
    <source>
        <dbReference type="ARBA" id="ARBA00023125"/>
    </source>
</evidence>
<dbReference type="EMBL" id="VTUX01000007">
    <property type="protein sequence ID" value="KAA1189539.1"/>
    <property type="molecule type" value="Genomic_DNA"/>
</dbReference>
<organism evidence="5 6">
    <name type="scientific">Pseudohalioglobus sediminis</name>
    <dbReference type="NCBI Taxonomy" id="2606449"/>
    <lineage>
        <taxon>Bacteria</taxon>
        <taxon>Pseudomonadati</taxon>
        <taxon>Pseudomonadota</taxon>
        <taxon>Gammaproteobacteria</taxon>
        <taxon>Cellvibrionales</taxon>
        <taxon>Halieaceae</taxon>
        <taxon>Pseudohalioglobus</taxon>
    </lineage>
</organism>
<name>A0A5B0WUJ5_9GAMM</name>
<dbReference type="RefSeq" id="WP_149612150.1">
    <property type="nucleotide sequence ID" value="NZ_VTUX01000007.1"/>
</dbReference>
<dbReference type="InterPro" id="IPR018060">
    <property type="entry name" value="HTH_AraC"/>
</dbReference>
<dbReference type="SMART" id="SM00342">
    <property type="entry name" value="HTH_ARAC"/>
    <property type="match status" value="1"/>
</dbReference>
<dbReference type="GO" id="GO:0043565">
    <property type="term" value="F:sequence-specific DNA binding"/>
    <property type="evidence" value="ECO:0007669"/>
    <property type="project" value="InterPro"/>
</dbReference>
<comment type="caution">
    <text evidence="5">The sequence shown here is derived from an EMBL/GenBank/DDBJ whole genome shotgun (WGS) entry which is preliminary data.</text>
</comment>
<feature type="domain" description="HTH araC/xylS-type" evidence="4">
    <location>
        <begin position="215"/>
        <end position="315"/>
    </location>
</feature>
<gene>
    <name evidence="5" type="ORF">F0M18_14375</name>
</gene>
<dbReference type="PROSITE" id="PS00041">
    <property type="entry name" value="HTH_ARAC_FAMILY_1"/>
    <property type="match status" value="1"/>
</dbReference>
<sequence>MTETSHSISVRLDSVEELSEVVPGSIWNFDMRQLEAGRAPVAIDAFATTSFLLLKTQLNGRTHQMGELAKDSYTFGLPVRDQAPVKFGDREVGSDTITLFDSTEGLDAVSESDFGAFTASFAAEPFEAMLLRLGLGPEAFRARLGSRHMRVPPGRAQALRVLMLDLLNRSLLSEDVPPSLLQGLQAQIAEELALAFSASGDQVADRTKNRSRALRAALHYIHDKLDESITVDELCRASACSISTLERAFRERFGIGPKRYLMAVRLSGVRKALLCSSREESIGDVAARMGFWHMSKLAADYKRMFGELPSHTSRAA</sequence>
<protein>
    <submittedName>
        <fullName evidence="5">Helix-turn-helix domain-containing protein</fullName>
    </submittedName>
</protein>
<evidence type="ECO:0000313" key="6">
    <source>
        <dbReference type="Proteomes" id="UP000323708"/>
    </source>
</evidence>
<dbReference type="InterPro" id="IPR050204">
    <property type="entry name" value="AraC_XylS_family_regulators"/>
</dbReference>
<evidence type="ECO:0000259" key="4">
    <source>
        <dbReference type="PROSITE" id="PS01124"/>
    </source>
</evidence>
<dbReference type="PROSITE" id="PS01124">
    <property type="entry name" value="HTH_ARAC_FAMILY_2"/>
    <property type="match status" value="1"/>
</dbReference>
<proteinExistence type="predicted"/>
<dbReference type="Proteomes" id="UP000323708">
    <property type="component" value="Unassembled WGS sequence"/>
</dbReference>
<keyword evidence="3" id="KW-0804">Transcription</keyword>
<dbReference type="InterPro" id="IPR018062">
    <property type="entry name" value="HTH_AraC-typ_CS"/>
</dbReference>
<dbReference type="Gene3D" id="1.10.10.60">
    <property type="entry name" value="Homeodomain-like"/>
    <property type="match status" value="1"/>
</dbReference>